<dbReference type="AlphaFoldDB" id="A0A0F9QYU2"/>
<evidence type="ECO:0000313" key="1">
    <source>
        <dbReference type="EMBL" id="KKN47724.1"/>
    </source>
</evidence>
<feature type="non-terminal residue" evidence="1">
    <location>
        <position position="131"/>
    </location>
</feature>
<gene>
    <name evidence="1" type="ORF">LCGC14_0660470</name>
</gene>
<accession>A0A0F9QYU2</accession>
<name>A0A0F9QYU2_9ZZZZ</name>
<dbReference type="EMBL" id="LAZR01001261">
    <property type="protein sequence ID" value="KKN47724.1"/>
    <property type="molecule type" value="Genomic_DNA"/>
</dbReference>
<protein>
    <submittedName>
        <fullName evidence="1">Uncharacterized protein</fullName>
    </submittedName>
</protein>
<sequence length="131" mass="15704">MYEKILHKWNLHPAKNKWVTCYIWPTFEAMRNARMRRLDISGDLDTIAYFIAPEYVLDLESDEIITRKIGEIHLVENEFGVGVVAHEIQHFLSHWQEIMGWDVIGNEWEKISNLAGGLHNEFWHEYFKRFE</sequence>
<reference evidence="1" key="1">
    <citation type="journal article" date="2015" name="Nature">
        <title>Complex archaea that bridge the gap between prokaryotes and eukaryotes.</title>
        <authorList>
            <person name="Spang A."/>
            <person name="Saw J.H."/>
            <person name="Jorgensen S.L."/>
            <person name="Zaremba-Niedzwiedzka K."/>
            <person name="Martijn J."/>
            <person name="Lind A.E."/>
            <person name="van Eijk R."/>
            <person name="Schleper C."/>
            <person name="Guy L."/>
            <person name="Ettema T.J."/>
        </authorList>
    </citation>
    <scope>NUCLEOTIDE SEQUENCE</scope>
</reference>
<organism evidence="1">
    <name type="scientific">marine sediment metagenome</name>
    <dbReference type="NCBI Taxonomy" id="412755"/>
    <lineage>
        <taxon>unclassified sequences</taxon>
        <taxon>metagenomes</taxon>
        <taxon>ecological metagenomes</taxon>
    </lineage>
</organism>
<comment type="caution">
    <text evidence="1">The sequence shown here is derived from an EMBL/GenBank/DDBJ whole genome shotgun (WGS) entry which is preliminary data.</text>
</comment>
<proteinExistence type="predicted"/>